<dbReference type="InterPro" id="IPR000719">
    <property type="entry name" value="Prot_kinase_dom"/>
</dbReference>
<keyword evidence="3 11" id="KW-0723">Serine/threonine-protein kinase</keyword>
<dbReference type="Gene3D" id="3.30.200.20">
    <property type="entry name" value="Phosphorylase Kinase, domain 1"/>
    <property type="match status" value="1"/>
</dbReference>
<evidence type="ECO:0000313" key="15">
    <source>
        <dbReference type="Proteomes" id="UP000324800"/>
    </source>
</evidence>
<comment type="catalytic activity">
    <reaction evidence="9">
        <text>L-seryl-[protein] + ATP = O-phospho-L-seryl-[protein] + ADP + H(+)</text>
        <dbReference type="Rhea" id="RHEA:17989"/>
        <dbReference type="Rhea" id="RHEA-COMP:9863"/>
        <dbReference type="Rhea" id="RHEA-COMP:11604"/>
        <dbReference type="ChEBI" id="CHEBI:15378"/>
        <dbReference type="ChEBI" id="CHEBI:29999"/>
        <dbReference type="ChEBI" id="CHEBI:30616"/>
        <dbReference type="ChEBI" id="CHEBI:83421"/>
        <dbReference type="ChEBI" id="CHEBI:456216"/>
        <dbReference type="EC" id="2.7.11.22"/>
    </reaction>
</comment>
<dbReference type="PROSITE" id="PS50011">
    <property type="entry name" value="PROTEIN_KINASE_DOM"/>
    <property type="match status" value="1"/>
</dbReference>
<evidence type="ECO:0000256" key="5">
    <source>
        <dbReference type="ARBA" id="ARBA00022741"/>
    </source>
</evidence>
<dbReference type="SMART" id="SM00220">
    <property type="entry name" value="S_TKc"/>
    <property type="match status" value="1"/>
</dbReference>
<dbReference type="InterPro" id="IPR050108">
    <property type="entry name" value="CDK"/>
</dbReference>
<dbReference type="Gene3D" id="1.10.510.10">
    <property type="entry name" value="Transferase(Phosphotransferase) domain 1"/>
    <property type="match status" value="1"/>
</dbReference>
<dbReference type="Proteomes" id="UP000324800">
    <property type="component" value="Unassembled WGS sequence"/>
</dbReference>
<evidence type="ECO:0000256" key="9">
    <source>
        <dbReference type="ARBA" id="ARBA00048367"/>
    </source>
</evidence>
<evidence type="ECO:0000256" key="2">
    <source>
        <dbReference type="ARBA" id="ARBA00012425"/>
    </source>
</evidence>
<dbReference type="PROSITE" id="PS00108">
    <property type="entry name" value="PROTEIN_KINASE_ST"/>
    <property type="match status" value="1"/>
</dbReference>
<dbReference type="EC" id="2.7.11.22" evidence="2"/>
<dbReference type="GO" id="GO:0005524">
    <property type="term" value="F:ATP binding"/>
    <property type="evidence" value="ECO:0007669"/>
    <property type="project" value="UniProtKB-UniRule"/>
</dbReference>
<dbReference type="PANTHER" id="PTHR24056:SF171">
    <property type="entry name" value="CYCLIN-DEPENDENT KINASE 20"/>
    <property type="match status" value="1"/>
</dbReference>
<keyword evidence="7 10" id="KW-0067">ATP-binding</keyword>
<evidence type="ECO:0000256" key="11">
    <source>
        <dbReference type="RuleBase" id="RU000304"/>
    </source>
</evidence>
<dbReference type="InterPro" id="IPR008271">
    <property type="entry name" value="Ser/Thr_kinase_AS"/>
</dbReference>
<evidence type="ECO:0000256" key="3">
    <source>
        <dbReference type="ARBA" id="ARBA00022527"/>
    </source>
</evidence>
<gene>
    <name evidence="14" type="ORF">EZS28_014035</name>
</gene>
<evidence type="ECO:0000256" key="6">
    <source>
        <dbReference type="ARBA" id="ARBA00022777"/>
    </source>
</evidence>
<dbReference type="GO" id="GO:0004693">
    <property type="term" value="F:cyclin-dependent protein serine/threonine kinase activity"/>
    <property type="evidence" value="ECO:0007669"/>
    <property type="project" value="UniProtKB-EC"/>
</dbReference>
<feature type="region of interest" description="Disordered" evidence="12">
    <location>
        <begin position="174"/>
        <end position="210"/>
    </location>
</feature>
<comment type="similarity">
    <text evidence="1">Belongs to the protein kinase superfamily. CMGC Ser/Thr protein kinase family. CDC2/CDKX subfamily.</text>
</comment>
<accession>A0A5J4W6G9</accession>
<feature type="compositionally biased region" description="Polar residues" evidence="12">
    <location>
        <begin position="184"/>
        <end position="202"/>
    </location>
</feature>
<dbReference type="AlphaFoldDB" id="A0A5J4W6G9"/>
<evidence type="ECO:0000256" key="1">
    <source>
        <dbReference type="ARBA" id="ARBA00006485"/>
    </source>
</evidence>
<dbReference type="Pfam" id="PF00069">
    <property type="entry name" value="Pkinase"/>
    <property type="match status" value="2"/>
</dbReference>
<feature type="binding site" evidence="10">
    <location>
        <position position="37"/>
    </location>
    <ligand>
        <name>ATP</name>
        <dbReference type="ChEBI" id="CHEBI:30616"/>
    </ligand>
</feature>
<dbReference type="PROSITE" id="PS00107">
    <property type="entry name" value="PROTEIN_KINASE_ATP"/>
    <property type="match status" value="1"/>
</dbReference>
<evidence type="ECO:0000256" key="4">
    <source>
        <dbReference type="ARBA" id="ARBA00022679"/>
    </source>
</evidence>
<dbReference type="GO" id="GO:0005634">
    <property type="term" value="C:nucleus"/>
    <property type="evidence" value="ECO:0007669"/>
    <property type="project" value="TreeGrafter"/>
</dbReference>
<evidence type="ECO:0000256" key="8">
    <source>
        <dbReference type="ARBA" id="ARBA00047811"/>
    </source>
</evidence>
<dbReference type="SUPFAM" id="SSF56112">
    <property type="entry name" value="Protein kinase-like (PK-like)"/>
    <property type="match status" value="1"/>
</dbReference>
<sequence length="389" mass="44223">MQNFQVLSHVGYGTFGEVFKARDLRSGNIVALKVVVKNRKHAESTNNYHREISSLLRLSHENVVSLVDYFTHREKFVFVFEFQRADLGKAINKLTIPFSEGKIKGMILMLLRGLNHCHQNNVVHRDLKPSNILISYNGVLKISDFGLSRVLPFNVRSVNSEQAAMQITELSDARLFPGTPHGPHQSQRNEQQVQTSQIQTIKEQQKDKDAKQDLIIERQKEMERVRRQASLPTNDDTGAQHLSHKVVTRFYRCPELLYGSRSYDYGVDVWAVGCICAELFTMRPLFAGENDIEQLFKVIAALGTPTYDTWPEMQTLPDVGKIIFTQQPGVPLNELVPGASLSAIHFLQRILVYSASKRASAEELLQDEWFSTEPLPVTEDLFPLSMLIL</sequence>
<protein>
    <recommendedName>
        <fullName evidence="2">cyclin-dependent kinase</fullName>
        <ecNumber evidence="2">2.7.11.22</ecNumber>
    </recommendedName>
</protein>
<dbReference type="EMBL" id="SNRW01003218">
    <property type="protein sequence ID" value="KAA6390438.1"/>
    <property type="molecule type" value="Genomic_DNA"/>
</dbReference>
<evidence type="ECO:0000259" key="13">
    <source>
        <dbReference type="PROSITE" id="PS50011"/>
    </source>
</evidence>
<organism evidence="14 15">
    <name type="scientific">Streblomastix strix</name>
    <dbReference type="NCBI Taxonomy" id="222440"/>
    <lineage>
        <taxon>Eukaryota</taxon>
        <taxon>Metamonada</taxon>
        <taxon>Preaxostyla</taxon>
        <taxon>Oxymonadida</taxon>
        <taxon>Streblomastigidae</taxon>
        <taxon>Streblomastix</taxon>
    </lineage>
</organism>
<comment type="caution">
    <text evidence="14">The sequence shown here is derived from an EMBL/GenBank/DDBJ whole genome shotgun (WGS) entry which is preliminary data.</text>
</comment>
<feature type="domain" description="Protein kinase" evidence="13">
    <location>
        <begin position="4"/>
        <end position="370"/>
    </location>
</feature>
<comment type="catalytic activity">
    <reaction evidence="8">
        <text>L-threonyl-[protein] + ATP = O-phospho-L-threonyl-[protein] + ADP + H(+)</text>
        <dbReference type="Rhea" id="RHEA:46608"/>
        <dbReference type="Rhea" id="RHEA-COMP:11060"/>
        <dbReference type="Rhea" id="RHEA-COMP:11605"/>
        <dbReference type="ChEBI" id="CHEBI:15378"/>
        <dbReference type="ChEBI" id="CHEBI:30013"/>
        <dbReference type="ChEBI" id="CHEBI:30616"/>
        <dbReference type="ChEBI" id="CHEBI:61977"/>
        <dbReference type="ChEBI" id="CHEBI:456216"/>
        <dbReference type="EC" id="2.7.11.22"/>
    </reaction>
</comment>
<dbReference type="InterPro" id="IPR011009">
    <property type="entry name" value="Kinase-like_dom_sf"/>
</dbReference>
<name>A0A5J4W6G9_9EUKA</name>
<evidence type="ECO:0000256" key="10">
    <source>
        <dbReference type="PROSITE-ProRule" id="PRU10141"/>
    </source>
</evidence>
<proteinExistence type="inferred from homology"/>
<evidence type="ECO:0000256" key="12">
    <source>
        <dbReference type="SAM" id="MobiDB-lite"/>
    </source>
</evidence>
<evidence type="ECO:0000256" key="7">
    <source>
        <dbReference type="ARBA" id="ARBA00022840"/>
    </source>
</evidence>
<reference evidence="14 15" key="1">
    <citation type="submission" date="2019-03" db="EMBL/GenBank/DDBJ databases">
        <title>Single cell metagenomics reveals metabolic interactions within the superorganism composed of flagellate Streblomastix strix and complex community of Bacteroidetes bacteria on its surface.</title>
        <authorList>
            <person name="Treitli S.C."/>
            <person name="Kolisko M."/>
            <person name="Husnik F."/>
            <person name="Keeling P."/>
            <person name="Hampl V."/>
        </authorList>
    </citation>
    <scope>NUCLEOTIDE SEQUENCE [LARGE SCALE GENOMIC DNA]</scope>
    <source>
        <strain evidence="14">ST1C</strain>
    </source>
</reference>
<dbReference type="OrthoDB" id="1732493at2759"/>
<keyword evidence="6 14" id="KW-0418">Kinase</keyword>
<evidence type="ECO:0000313" key="14">
    <source>
        <dbReference type="EMBL" id="KAA6390438.1"/>
    </source>
</evidence>
<keyword evidence="5 10" id="KW-0547">Nucleotide-binding</keyword>
<keyword evidence="4" id="KW-0808">Transferase</keyword>
<dbReference type="PANTHER" id="PTHR24056">
    <property type="entry name" value="CELL DIVISION PROTEIN KINASE"/>
    <property type="match status" value="1"/>
</dbReference>
<dbReference type="InterPro" id="IPR017441">
    <property type="entry name" value="Protein_kinase_ATP_BS"/>
</dbReference>